<dbReference type="RefSeq" id="WP_151534692.1">
    <property type="nucleotide sequence ID" value="NZ_WBOS01000003.1"/>
</dbReference>
<dbReference type="InterPro" id="IPR027417">
    <property type="entry name" value="P-loop_NTPase"/>
</dbReference>
<dbReference type="InterPro" id="IPR003439">
    <property type="entry name" value="ABC_transporter-like_ATP-bd"/>
</dbReference>
<dbReference type="PANTHER" id="PTHR43776:SF7">
    <property type="entry name" value="D,D-DIPEPTIDE TRANSPORT ATP-BINDING PROTEIN DDPF-RELATED"/>
    <property type="match status" value="1"/>
</dbReference>
<evidence type="ECO:0000256" key="3">
    <source>
        <dbReference type="ARBA" id="ARBA00022741"/>
    </source>
</evidence>
<sequence>MESVKERNEIEKKIIMEVRNLKKHFEITKGFIKKNTSLIRAVDNLSFEVYEGETLGIVGESGCGKSTTGQLMLGLLDATDGHIYFNNKDIAALSQEELRRARRDLQVIFQDPYSSLNPRMTVEEIIGEPLVVHKIASGRELKEKVIELMGLVGLGEHQLKRYPHEFSGGQRQRIGIARALALRPKVIVCDEAVSALDVSIQAQILNLLKKLQKELDLTYIFIAHGLPVVRHISDRIGVMYLGRMVELADRDEIFERPLHPYTRALLDSVPVPDPRLRKEHQLIEGEIPNPSNPPTGCHFHPRCLYTTDLCKTEGPVYREVLPKHFVACHYPLLNEDTNVLPTIFPEKAEDH</sequence>
<dbReference type="PROSITE" id="PS50893">
    <property type="entry name" value="ABC_TRANSPORTER_2"/>
    <property type="match status" value="1"/>
</dbReference>
<evidence type="ECO:0000313" key="7">
    <source>
        <dbReference type="Proteomes" id="UP000481030"/>
    </source>
</evidence>
<dbReference type="PROSITE" id="PS00211">
    <property type="entry name" value="ABC_TRANSPORTER_1"/>
    <property type="match status" value="1"/>
</dbReference>
<feature type="domain" description="ABC transporter" evidence="5">
    <location>
        <begin position="16"/>
        <end position="266"/>
    </location>
</feature>
<organism evidence="6 7">
    <name type="scientific">Cytobacillus depressus</name>
    <dbReference type="NCBI Taxonomy" id="1602942"/>
    <lineage>
        <taxon>Bacteria</taxon>
        <taxon>Bacillati</taxon>
        <taxon>Bacillota</taxon>
        <taxon>Bacilli</taxon>
        <taxon>Bacillales</taxon>
        <taxon>Bacillaceae</taxon>
        <taxon>Cytobacillus</taxon>
    </lineage>
</organism>
<dbReference type="GO" id="GO:0016887">
    <property type="term" value="F:ATP hydrolysis activity"/>
    <property type="evidence" value="ECO:0007669"/>
    <property type="project" value="InterPro"/>
</dbReference>
<proteinExistence type="inferred from homology"/>
<dbReference type="NCBIfam" id="TIGR01727">
    <property type="entry name" value="oligo_HPY"/>
    <property type="match status" value="1"/>
</dbReference>
<dbReference type="PANTHER" id="PTHR43776">
    <property type="entry name" value="TRANSPORT ATP-BINDING PROTEIN"/>
    <property type="match status" value="1"/>
</dbReference>
<dbReference type="Gene3D" id="3.40.50.300">
    <property type="entry name" value="P-loop containing nucleotide triphosphate hydrolases"/>
    <property type="match status" value="1"/>
</dbReference>
<dbReference type="Pfam" id="PF00005">
    <property type="entry name" value="ABC_tran"/>
    <property type="match status" value="1"/>
</dbReference>
<reference evidence="6 7" key="1">
    <citation type="journal article" date="2016" name="Antonie Van Leeuwenhoek">
        <title>Bacillus depressus sp. nov., isolated from soil of a sunflower field.</title>
        <authorList>
            <person name="Wei X."/>
            <person name="Xin D."/>
            <person name="Xin Y."/>
            <person name="Zhang H."/>
            <person name="Wang T."/>
            <person name="Zhang J."/>
        </authorList>
    </citation>
    <scope>NUCLEOTIDE SEQUENCE [LARGE SCALE GENOMIC DNA]</scope>
    <source>
        <strain evidence="6 7">BZ1</strain>
    </source>
</reference>
<name>A0A6L3V813_9BACI</name>
<dbReference type="OrthoDB" id="9802264at2"/>
<keyword evidence="7" id="KW-1185">Reference proteome</keyword>
<comment type="similarity">
    <text evidence="1">Belongs to the ABC transporter superfamily.</text>
</comment>
<evidence type="ECO:0000256" key="1">
    <source>
        <dbReference type="ARBA" id="ARBA00005417"/>
    </source>
</evidence>
<protein>
    <submittedName>
        <fullName evidence="6">ATP-binding cassette domain-containing protein</fullName>
    </submittedName>
</protein>
<dbReference type="SMART" id="SM00382">
    <property type="entry name" value="AAA"/>
    <property type="match status" value="1"/>
</dbReference>
<dbReference type="InterPro" id="IPR013563">
    <property type="entry name" value="Oligopep_ABC_C"/>
</dbReference>
<keyword evidence="4 6" id="KW-0067">ATP-binding</keyword>
<dbReference type="FunFam" id="3.40.50.300:FF:000016">
    <property type="entry name" value="Oligopeptide ABC transporter ATP-binding component"/>
    <property type="match status" value="1"/>
</dbReference>
<comment type="caution">
    <text evidence="6">The sequence shown here is derived from an EMBL/GenBank/DDBJ whole genome shotgun (WGS) entry which is preliminary data.</text>
</comment>
<keyword evidence="3" id="KW-0547">Nucleotide-binding</keyword>
<evidence type="ECO:0000259" key="5">
    <source>
        <dbReference type="PROSITE" id="PS50893"/>
    </source>
</evidence>
<dbReference type="InterPro" id="IPR017871">
    <property type="entry name" value="ABC_transporter-like_CS"/>
</dbReference>
<evidence type="ECO:0000313" key="6">
    <source>
        <dbReference type="EMBL" id="KAB2336737.1"/>
    </source>
</evidence>
<dbReference type="SUPFAM" id="SSF52540">
    <property type="entry name" value="P-loop containing nucleoside triphosphate hydrolases"/>
    <property type="match status" value="1"/>
</dbReference>
<dbReference type="GO" id="GO:0015833">
    <property type="term" value="P:peptide transport"/>
    <property type="evidence" value="ECO:0007669"/>
    <property type="project" value="InterPro"/>
</dbReference>
<accession>A0A6L3V813</accession>
<evidence type="ECO:0000256" key="2">
    <source>
        <dbReference type="ARBA" id="ARBA00022448"/>
    </source>
</evidence>
<keyword evidence="2" id="KW-0813">Transport</keyword>
<dbReference type="AlphaFoldDB" id="A0A6L3V813"/>
<dbReference type="CDD" id="cd03257">
    <property type="entry name" value="ABC_NikE_OppD_transporters"/>
    <property type="match status" value="1"/>
</dbReference>
<dbReference type="GO" id="GO:0005524">
    <property type="term" value="F:ATP binding"/>
    <property type="evidence" value="ECO:0007669"/>
    <property type="project" value="UniProtKB-KW"/>
</dbReference>
<dbReference type="EMBL" id="WBOS01000003">
    <property type="protein sequence ID" value="KAB2336737.1"/>
    <property type="molecule type" value="Genomic_DNA"/>
</dbReference>
<dbReference type="Proteomes" id="UP000481030">
    <property type="component" value="Unassembled WGS sequence"/>
</dbReference>
<dbReference type="GO" id="GO:0055085">
    <property type="term" value="P:transmembrane transport"/>
    <property type="evidence" value="ECO:0007669"/>
    <property type="project" value="UniProtKB-ARBA"/>
</dbReference>
<dbReference type="InterPro" id="IPR050319">
    <property type="entry name" value="ABC_transp_ATP-bind"/>
</dbReference>
<gene>
    <name evidence="6" type="ORF">F7731_10310</name>
</gene>
<dbReference type="Pfam" id="PF08352">
    <property type="entry name" value="oligo_HPY"/>
    <property type="match status" value="1"/>
</dbReference>
<dbReference type="InterPro" id="IPR003593">
    <property type="entry name" value="AAA+_ATPase"/>
</dbReference>
<evidence type="ECO:0000256" key="4">
    <source>
        <dbReference type="ARBA" id="ARBA00022840"/>
    </source>
</evidence>